<reference evidence="2 3" key="1">
    <citation type="journal article" date="2013" name="PLoS ONE">
        <title>Genomic analysis of Melioribacter roseus, facultatively anaerobic organotrophic bacterium representing a novel deep lineage within Bacteriodetes/Chlorobi group.</title>
        <authorList>
            <person name="Kadnikov V.V."/>
            <person name="Mardanov A.V."/>
            <person name="Podosokorskaya O.A."/>
            <person name="Gavrilov S.N."/>
            <person name="Kublanov I.V."/>
            <person name="Beletsky A.V."/>
            <person name="Bonch-Osmolovskaya E.A."/>
            <person name="Ravin N.V."/>
        </authorList>
    </citation>
    <scope>NUCLEOTIDE SEQUENCE [LARGE SCALE GENOMIC DNA]</scope>
    <source>
        <strain evidence="3">JCM 17771 / P3M-2</strain>
    </source>
</reference>
<name>I6ZNI2_MELRP</name>
<dbReference type="InterPro" id="IPR007060">
    <property type="entry name" value="FtsL/DivIC"/>
</dbReference>
<dbReference type="AlphaFoldDB" id="I6ZNI2"/>
<protein>
    <submittedName>
        <fullName evidence="2">Uncharacterized protein</fullName>
    </submittedName>
</protein>
<keyword evidence="3" id="KW-1185">Reference proteome</keyword>
<keyword evidence="1" id="KW-1133">Transmembrane helix</keyword>
<evidence type="ECO:0000313" key="2">
    <source>
        <dbReference type="EMBL" id="AFN73564.1"/>
    </source>
</evidence>
<dbReference type="Pfam" id="PF04977">
    <property type="entry name" value="DivIC"/>
    <property type="match status" value="1"/>
</dbReference>
<feature type="transmembrane region" description="Helical" evidence="1">
    <location>
        <begin position="6"/>
        <end position="27"/>
    </location>
</feature>
<dbReference type="Proteomes" id="UP000009011">
    <property type="component" value="Chromosome"/>
</dbReference>
<proteinExistence type="predicted"/>
<gene>
    <name evidence="2" type="ordered locus">MROS_0320</name>
</gene>
<keyword evidence="1" id="KW-0812">Transmembrane</keyword>
<evidence type="ECO:0000313" key="3">
    <source>
        <dbReference type="Proteomes" id="UP000009011"/>
    </source>
</evidence>
<dbReference type="HOGENOM" id="CLU_2219993_0_0_10"/>
<accession>I6ZNI2</accession>
<dbReference type="EMBL" id="CP003557">
    <property type="protein sequence ID" value="AFN73564.1"/>
    <property type="molecule type" value="Genomic_DNA"/>
</dbReference>
<evidence type="ECO:0000256" key="1">
    <source>
        <dbReference type="SAM" id="Phobius"/>
    </source>
</evidence>
<dbReference type="RefSeq" id="WP_014855001.1">
    <property type="nucleotide sequence ID" value="NC_018178.1"/>
</dbReference>
<keyword evidence="1" id="KW-0472">Membrane</keyword>
<sequence>MSKSSTIRFIFIVFAFAFLIFLHVATVNEIKNMTREKITKTELLNEKLNRIEMKTVEIQKLSSEERIVKIAKDTLGMLSPIENLKTIRVDKFQIEQLEKLLQEKYD</sequence>
<dbReference type="KEGG" id="mro:MROS_0320"/>
<dbReference type="STRING" id="1191523.MROS_0320"/>
<organism evidence="2 3">
    <name type="scientific">Melioribacter roseus (strain DSM 23840 / JCM 17771 / VKM B-2668 / P3M-2)</name>
    <dbReference type="NCBI Taxonomy" id="1191523"/>
    <lineage>
        <taxon>Bacteria</taxon>
        <taxon>Pseudomonadati</taxon>
        <taxon>Ignavibacteriota</taxon>
        <taxon>Ignavibacteria</taxon>
        <taxon>Ignavibacteriales</taxon>
        <taxon>Melioribacteraceae</taxon>
        <taxon>Melioribacter</taxon>
    </lineage>
</organism>